<evidence type="ECO:0000313" key="2">
    <source>
        <dbReference type="EMBL" id="SEC22701.1"/>
    </source>
</evidence>
<dbReference type="Proteomes" id="UP000182375">
    <property type="component" value="Unassembled WGS sequence"/>
</dbReference>
<organism evidence="2 3">
    <name type="scientific">Streptomyces misionensis</name>
    <dbReference type="NCBI Taxonomy" id="67331"/>
    <lineage>
        <taxon>Bacteria</taxon>
        <taxon>Bacillati</taxon>
        <taxon>Actinomycetota</taxon>
        <taxon>Actinomycetes</taxon>
        <taxon>Kitasatosporales</taxon>
        <taxon>Streptomycetaceae</taxon>
        <taxon>Streptomyces</taxon>
    </lineage>
</organism>
<name>A0A1H4QT96_9ACTN</name>
<protein>
    <submittedName>
        <fullName evidence="2">Uncharacterized protein</fullName>
    </submittedName>
</protein>
<proteinExistence type="predicted"/>
<accession>A0A1H4QT96</accession>
<dbReference type="EMBL" id="FNTD01000004">
    <property type="protein sequence ID" value="SEC22701.1"/>
    <property type="molecule type" value="Genomic_DNA"/>
</dbReference>
<reference evidence="2 3" key="1">
    <citation type="submission" date="2016-10" db="EMBL/GenBank/DDBJ databases">
        <authorList>
            <person name="de Groot N.N."/>
        </authorList>
    </citation>
    <scope>NUCLEOTIDE SEQUENCE [LARGE SCALE GENOMIC DNA]</scope>
    <source>
        <strain evidence="2 3">DSM 40306</strain>
    </source>
</reference>
<evidence type="ECO:0000313" key="3">
    <source>
        <dbReference type="Proteomes" id="UP000182375"/>
    </source>
</evidence>
<gene>
    <name evidence="2" type="ORF">SAMN04490357_1492</name>
</gene>
<dbReference type="AlphaFoldDB" id="A0A1H4QT96"/>
<feature type="region of interest" description="Disordered" evidence="1">
    <location>
        <begin position="11"/>
        <end position="41"/>
    </location>
</feature>
<sequence>MPEGVAIVRLMPKKRKKKPPSRARRTGGAAPHEQLPSVIKLGGPRVPSRGWTFQALIDAGRESGQPLLEFTAQPPAGYSSDFVPQVDSPRAPLQAGWYLRSDLAVPVYLWVFSESQLANDPGALDLRRRGFAFYAAHSVCTHGGSDGAYASAEDLEAWTPIVAPDPSSVDADRYGHAPVYRTPAVPRLPPGSPRTVGVLDVDYARVAGRSLPERWDIDVVGFLVMERQDATDLPGQEFWRQTAFHTFRDQNLADLRAAAGDVDLIIGHNLFDGDYRCLRTYGDVVDVGVLAAKTVDTLYAARHVVGGRASRAARLDLTTLAGAQGLRERAKTASRTQAHRGIRTIHDAEERWFFQPISDDCELMLELWLELVTSRRLRSVLPSGEAVEYPVDEDHLRLLLEPQLAPDTFTNLLTTKGTVYPLQGAARNESVARIHREIEQQRADGTLANRHPAAAHRQRCMAPSDTGGRQCDQLIEARQTYCRAHRTKRRCRGNPALNDACTAIAHGDLAHCRWHRIIALYVPQGQRIVEDFTLALPLPGWERGSDWGYDTGTRSFFARLYRNEADSSGSPTVWLSGTDPDLGNVVALTDAVQKATGASRQDVVAALTADRKSPRERAVITQDWGPAGCDRPCPCGTADCGHGAPCPNDECSGHDVHTMRNPRTETDVTAWQDHFDCCEGCSGSFLDISLPERPWGEIHDDGTVTVYAGVSHYELGVYP</sequence>
<feature type="compositionally biased region" description="Basic residues" evidence="1">
    <location>
        <begin position="11"/>
        <end position="25"/>
    </location>
</feature>
<evidence type="ECO:0000256" key="1">
    <source>
        <dbReference type="SAM" id="MobiDB-lite"/>
    </source>
</evidence>